<dbReference type="Proteomes" id="UP000663879">
    <property type="component" value="Unassembled WGS sequence"/>
</dbReference>
<accession>A0A813XWG5</accession>
<dbReference type="InterPro" id="IPR036443">
    <property type="entry name" value="Znf_RanBP2_sf"/>
</dbReference>
<evidence type="ECO:0000256" key="1">
    <source>
        <dbReference type="ARBA" id="ARBA00022723"/>
    </source>
</evidence>
<feature type="compositionally biased region" description="Low complexity" evidence="5">
    <location>
        <begin position="318"/>
        <end position="329"/>
    </location>
</feature>
<comment type="caution">
    <text evidence="7">The sequence shown here is derived from an EMBL/GenBank/DDBJ whole genome shotgun (WGS) entry which is preliminary data.</text>
</comment>
<reference evidence="7" key="1">
    <citation type="submission" date="2021-02" db="EMBL/GenBank/DDBJ databases">
        <authorList>
            <person name="Nowell W R."/>
        </authorList>
    </citation>
    <scope>NUCLEOTIDE SEQUENCE</scope>
    <source>
        <strain evidence="7">Ploen Becks lab</strain>
    </source>
</reference>
<sequence length="404" mass="46554">MYQKNRKKSEEKSIFYIPNLLNLPSMESNIYRCRSYTNMNEQNQAPQMNTPETQQTSKHHTLSNIFRLFTKDKTDKSKVKKLIDHSVSVNDNLTSCENFDNSKRVTRLNPLISDNFVIDEETRNELNRKLAYMTDEERIELQQRGLHLLKLQVEKKKESKNELERVISELKDDLSKRKQQFRIPAEIENLTSEIIQLKNEKENLEKSINENYKWACKFCTYLNKGIGTKCGMCSNEQIIHVLCINCHRENSLNDVVCGNCQFYLDRPNGRILQHSSNSNPNVHKLYPGSPLSPARSPNSSPNINSKPPIYRQYQPNYSSQSSSSSNSSSIFLTPNGFDNPVYFNLSNSNLNEIPDGRENDIILPRSPNLSIRSNSSHENVPLQPSIPVVLSEPKPKPKKNTLYI</sequence>
<gene>
    <name evidence="7" type="ORF">OXX778_LOCUS10202</name>
</gene>
<dbReference type="AlphaFoldDB" id="A0A813XWG5"/>
<proteinExistence type="predicted"/>
<evidence type="ECO:0000256" key="4">
    <source>
        <dbReference type="SAM" id="Coils"/>
    </source>
</evidence>
<evidence type="ECO:0000313" key="7">
    <source>
        <dbReference type="EMBL" id="CAF0876616.1"/>
    </source>
</evidence>
<evidence type="ECO:0000256" key="5">
    <source>
        <dbReference type="SAM" id="MobiDB-lite"/>
    </source>
</evidence>
<keyword evidence="2" id="KW-0863">Zinc-finger</keyword>
<feature type="compositionally biased region" description="Low complexity" evidence="5">
    <location>
        <begin position="289"/>
        <end position="308"/>
    </location>
</feature>
<dbReference type="InterPro" id="IPR001876">
    <property type="entry name" value="Znf_RanBP2"/>
</dbReference>
<keyword evidence="8" id="KW-1185">Reference proteome</keyword>
<feature type="region of interest" description="Disordered" evidence="5">
    <location>
        <begin position="274"/>
        <end position="329"/>
    </location>
</feature>
<evidence type="ECO:0000256" key="3">
    <source>
        <dbReference type="ARBA" id="ARBA00022833"/>
    </source>
</evidence>
<protein>
    <recommendedName>
        <fullName evidence="6">RanBP2-type domain-containing protein</fullName>
    </recommendedName>
</protein>
<dbReference type="PROSITE" id="PS01358">
    <property type="entry name" value="ZF_RANBP2_1"/>
    <property type="match status" value="1"/>
</dbReference>
<organism evidence="7 8">
    <name type="scientific">Brachionus calyciflorus</name>
    <dbReference type="NCBI Taxonomy" id="104777"/>
    <lineage>
        <taxon>Eukaryota</taxon>
        <taxon>Metazoa</taxon>
        <taxon>Spiralia</taxon>
        <taxon>Gnathifera</taxon>
        <taxon>Rotifera</taxon>
        <taxon>Eurotatoria</taxon>
        <taxon>Monogononta</taxon>
        <taxon>Pseudotrocha</taxon>
        <taxon>Ploima</taxon>
        <taxon>Brachionidae</taxon>
        <taxon>Brachionus</taxon>
    </lineage>
</organism>
<feature type="coiled-coil region" evidence="4">
    <location>
        <begin position="146"/>
        <end position="207"/>
    </location>
</feature>
<keyword evidence="4" id="KW-0175">Coiled coil</keyword>
<evidence type="ECO:0000256" key="2">
    <source>
        <dbReference type="ARBA" id="ARBA00022771"/>
    </source>
</evidence>
<evidence type="ECO:0000313" key="8">
    <source>
        <dbReference type="Proteomes" id="UP000663879"/>
    </source>
</evidence>
<dbReference type="SUPFAM" id="SSF90209">
    <property type="entry name" value="Ran binding protein zinc finger-like"/>
    <property type="match status" value="1"/>
</dbReference>
<dbReference type="EMBL" id="CAJNOC010001589">
    <property type="protein sequence ID" value="CAF0876616.1"/>
    <property type="molecule type" value="Genomic_DNA"/>
</dbReference>
<keyword evidence="3" id="KW-0862">Zinc</keyword>
<feature type="domain" description="RanBP2-type" evidence="6">
    <location>
        <begin position="214"/>
        <end position="233"/>
    </location>
</feature>
<evidence type="ECO:0000259" key="6">
    <source>
        <dbReference type="PROSITE" id="PS01358"/>
    </source>
</evidence>
<name>A0A813XWG5_9BILA</name>
<keyword evidence="1" id="KW-0479">Metal-binding</keyword>
<dbReference type="OrthoDB" id="10234066at2759"/>
<dbReference type="GO" id="GO:0008270">
    <property type="term" value="F:zinc ion binding"/>
    <property type="evidence" value="ECO:0007669"/>
    <property type="project" value="UniProtKB-KW"/>
</dbReference>